<feature type="compositionally biased region" description="Low complexity" evidence="1">
    <location>
        <begin position="52"/>
        <end position="65"/>
    </location>
</feature>
<dbReference type="SUPFAM" id="SSF52047">
    <property type="entry name" value="RNI-like"/>
    <property type="match status" value="1"/>
</dbReference>
<sequence>MSRRETNRAVASVAGLRLARPSAPGAAAEAAPSSSAAMPSSTPFGSSRLSRAAPGAAEEAADADTSAAASASDWCGPFSVARRLINKREAARADREEKLREEAGAKEEAPRTALDEEAALLERRRRERLQPLLAWKPSFGEGHTNTRHQFESRKRQYSTMASASAPAVPSLSELCVSFLTANFAAIESLGGLDSASRNQLSAALAETNSLTDDACATVAGLKQEDEYYGAGALHTLEIPDGASLTAPGLLSLAEALFERDAPASHGIAVGHAGVAAASSLSDLLSSPPLEDRLDILSLSGAYTLPDSGFAAAVSNNLRSLAVLRLDTCPLLGPLLGSALAKLSRLEELSLENCNAGVLPAMLSSPPAFLSTLTSLSLRGAADLNDELLSKLLPLGGGVRVPLEHLDLSSTGVTDASLSRARRSVGGTLASLTLNLCRGLTAAGLEVFFAPGAELGPPVRLRKAVLSGLGCVRASEASAQASDASERERRG</sequence>
<dbReference type="EMBL" id="BRYB01006400">
    <property type="protein sequence ID" value="GMI56665.1"/>
    <property type="molecule type" value="Genomic_DNA"/>
</dbReference>
<feature type="region of interest" description="Disordered" evidence="1">
    <location>
        <begin position="1"/>
        <end position="65"/>
    </location>
</feature>
<dbReference type="InterPro" id="IPR032675">
    <property type="entry name" value="LRR_dom_sf"/>
</dbReference>
<feature type="compositionally biased region" description="Low complexity" evidence="1">
    <location>
        <begin position="19"/>
        <end position="43"/>
    </location>
</feature>
<dbReference type="Gene3D" id="3.80.10.10">
    <property type="entry name" value="Ribonuclease Inhibitor"/>
    <property type="match status" value="1"/>
</dbReference>
<proteinExistence type="predicted"/>
<dbReference type="PANTHER" id="PTHR13318:SF105">
    <property type="entry name" value="F-BOX_LRR-REPEAT PROTEIN 3"/>
    <property type="match status" value="1"/>
</dbReference>
<dbReference type="Proteomes" id="UP001165060">
    <property type="component" value="Unassembled WGS sequence"/>
</dbReference>
<protein>
    <submittedName>
        <fullName evidence="2">Uncharacterized protein</fullName>
    </submittedName>
</protein>
<evidence type="ECO:0000256" key="1">
    <source>
        <dbReference type="SAM" id="MobiDB-lite"/>
    </source>
</evidence>
<dbReference type="PANTHER" id="PTHR13318">
    <property type="entry name" value="PARTNER OF PAIRED, ISOFORM B-RELATED"/>
    <property type="match status" value="1"/>
</dbReference>
<gene>
    <name evidence="2" type="ORF">TeGR_g15004</name>
</gene>
<organism evidence="2 3">
    <name type="scientific">Tetraparma gracilis</name>
    <dbReference type="NCBI Taxonomy" id="2962635"/>
    <lineage>
        <taxon>Eukaryota</taxon>
        <taxon>Sar</taxon>
        <taxon>Stramenopiles</taxon>
        <taxon>Ochrophyta</taxon>
        <taxon>Bolidophyceae</taxon>
        <taxon>Parmales</taxon>
        <taxon>Triparmaceae</taxon>
        <taxon>Tetraparma</taxon>
    </lineage>
</organism>
<evidence type="ECO:0000313" key="2">
    <source>
        <dbReference type="EMBL" id="GMI56665.1"/>
    </source>
</evidence>
<evidence type="ECO:0000313" key="3">
    <source>
        <dbReference type="Proteomes" id="UP001165060"/>
    </source>
</evidence>
<comment type="caution">
    <text evidence="2">The sequence shown here is derived from an EMBL/GenBank/DDBJ whole genome shotgun (WGS) entry which is preliminary data.</text>
</comment>
<feature type="region of interest" description="Disordered" evidence="1">
    <location>
        <begin position="90"/>
        <end position="115"/>
    </location>
</feature>
<name>A0ABQ6NDR5_9STRA</name>
<keyword evidence="3" id="KW-1185">Reference proteome</keyword>
<reference evidence="2 3" key="1">
    <citation type="journal article" date="2023" name="Commun. Biol.">
        <title>Genome analysis of Parmales, the sister group of diatoms, reveals the evolutionary specialization of diatoms from phago-mixotrophs to photoautotrophs.</title>
        <authorList>
            <person name="Ban H."/>
            <person name="Sato S."/>
            <person name="Yoshikawa S."/>
            <person name="Yamada K."/>
            <person name="Nakamura Y."/>
            <person name="Ichinomiya M."/>
            <person name="Sato N."/>
            <person name="Blanc-Mathieu R."/>
            <person name="Endo H."/>
            <person name="Kuwata A."/>
            <person name="Ogata H."/>
        </authorList>
    </citation>
    <scope>NUCLEOTIDE SEQUENCE [LARGE SCALE GENOMIC DNA]</scope>
</reference>
<accession>A0ABQ6NDR5</accession>